<evidence type="ECO:0000313" key="2">
    <source>
        <dbReference type="Proteomes" id="UP000664844"/>
    </source>
</evidence>
<dbReference type="InterPro" id="IPR014919">
    <property type="entry name" value="XisH"/>
</dbReference>
<sequence length="56" mass="6875">MVLEKIEPYRILYLAIPVTAYQSFFWRDLPQLAIQTYRLKLMVYEPKNEVILQWIE</sequence>
<organism evidence="1 2">
    <name type="scientific">Phormidium pseudopriestleyi FRX01</name>
    <dbReference type="NCBI Taxonomy" id="1759528"/>
    <lineage>
        <taxon>Bacteria</taxon>
        <taxon>Bacillati</taxon>
        <taxon>Cyanobacteriota</taxon>
        <taxon>Cyanophyceae</taxon>
        <taxon>Oscillatoriophycideae</taxon>
        <taxon>Oscillatoriales</taxon>
        <taxon>Oscillatoriaceae</taxon>
        <taxon>Phormidium</taxon>
    </lineage>
</organism>
<dbReference type="InterPro" id="IPR011335">
    <property type="entry name" value="Restrct_endonuc-II-like"/>
</dbReference>
<gene>
    <name evidence="1" type="ORF">J0895_12910</name>
</gene>
<evidence type="ECO:0000313" key="1">
    <source>
        <dbReference type="EMBL" id="MBO0349995.1"/>
    </source>
</evidence>
<accession>A0ABS3FS97</accession>
<comment type="caution">
    <text evidence="1">The sequence shown here is derived from an EMBL/GenBank/DDBJ whole genome shotgun (WGS) entry which is preliminary data.</text>
</comment>
<keyword evidence="2" id="KW-1185">Reference proteome</keyword>
<protein>
    <submittedName>
        <fullName evidence="1">XisH protein</fullName>
    </submittedName>
</protein>
<dbReference type="Proteomes" id="UP000664844">
    <property type="component" value="Unassembled WGS sequence"/>
</dbReference>
<dbReference type="Pfam" id="PF08814">
    <property type="entry name" value="XisH"/>
    <property type="match status" value="1"/>
</dbReference>
<dbReference type="SUPFAM" id="SSF52980">
    <property type="entry name" value="Restriction endonuclease-like"/>
    <property type="match status" value="1"/>
</dbReference>
<proteinExistence type="predicted"/>
<dbReference type="Gene3D" id="3.40.1350.10">
    <property type="match status" value="1"/>
</dbReference>
<name>A0ABS3FS97_9CYAN</name>
<reference evidence="1 2" key="1">
    <citation type="submission" date="2021-03" db="EMBL/GenBank/DDBJ databases">
        <title>Metabolic Capacity of the Antarctic Cyanobacterium Phormidium pseudopriestleyi that Sustains Oxygenic Photosynthesis in the Presence of Hydrogen Sulfide.</title>
        <authorList>
            <person name="Lumian J.E."/>
            <person name="Jungblut A.D."/>
            <person name="Dillon M.L."/>
            <person name="Hawes I."/>
            <person name="Doran P.T."/>
            <person name="Mackey T.J."/>
            <person name="Dick G.J."/>
            <person name="Grettenberger C.L."/>
            <person name="Sumner D.Y."/>
        </authorList>
    </citation>
    <scope>NUCLEOTIDE SEQUENCE [LARGE SCALE GENOMIC DNA]</scope>
    <source>
        <strain evidence="1 2">FRX01</strain>
    </source>
</reference>
<dbReference type="InterPro" id="IPR011856">
    <property type="entry name" value="tRNA_endonuc-like_dom_sf"/>
</dbReference>
<dbReference type="EMBL" id="JAFLQW010000342">
    <property type="protein sequence ID" value="MBO0349995.1"/>
    <property type="molecule type" value="Genomic_DNA"/>
</dbReference>